<reference evidence="2" key="1">
    <citation type="submission" date="2020-11" db="EMBL/GenBank/DDBJ databases">
        <authorList>
            <consortium name="DOE Joint Genome Institute"/>
            <person name="Ahrendt S."/>
            <person name="Riley R."/>
            <person name="Andreopoulos W."/>
            <person name="Labutti K."/>
            <person name="Pangilinan J."/>
            <person name="Ruiz-Duenas F.J."/>
            <person name="Barrasa J.M."/>
            <person name="Sanchez-Garcia M."/>
            <person name="Camarero S."/>
            <person name="Miyauchi S."/>
            <person name="Serrano A."/>
            <person name="Linde D."/>
            <person name="Babiker R."/>
            <person name="Drula E."/>
            <person name="Ayuso-Fernandez I."/>
            <person name="Pacheco R."/>
            <person name="Padilla G."/>
            <person name="Ferreira P."/>
            <person name="Barriuso J."/>
            <person name="Kellner H."/>
            <person name="Castanera R."/>
            <person name="Alfaro M."/>
            <person name="Ramirez L."/>
            <person name="Pisabarro A.G."/>
            <person name="Kuo A."/>
            <person name="Tritt A."/>
            <person name="Lipzen A."/>
            <person name="He G."/>
            <person name="Yan M."/>
            <person name="Ng V."/>
            <person name="Cullen D."/>
            <person name="Martin F."/>
            <person name="Rosso M.-N."/>
            <person name="Henrissat B."/>
            <person name="Hibbett D."/>
            <person name="Martinez A.T."/>
            <person name="Grigoriev I.V."/>
        </authorList>
    </citation>
    <scope>NUCLEOTIDE SEQUENCE</scope>
    <source>
        <strain evidence="2">AH 40177</strain>
    </source>
</reference>
<feature type="region of interest" description="Disordered" evidence="1">
    <location>
        <begin position="165"/>
        <end position="191"/>
    </location>
</feature>
<proteinExistence type="predicted"/>
<feature type="region of interest" description="Disordered" evidence="1">
    <location>
        <begin position="207"/>
        <end position="228"/>
    </location>
</feature>
<evidence type="ECO:0000313" key="3">
    <source>
        <dbReference type="Proteomes" id="UP000772434"/>
    </source>
</evidence>
<evidence type="ECO:0000313" key="2">
    <source>
        <dbReference type="EMBL" id="KAF9073564.1"/>
    </source>
</evidence>
<dbReference type="EMBL" id="JADNRY010000017">
    <property type="protein sequence ID" value="KAF9073564.1"/>
    <property type="molecule type" value="Genomic_DNA"/>
</dbReference>
<sequence>MLDAFDSGNTHPTKQQRAKLLRKIHRLGFSWYTDQSLSNLFAYYRRTKSLGWQPTSTPTVMISAASSTSAMPRRKKLTIKIPSVLKRQELSAMSASTCTVTDDASPISPRLSNYPSIRVAHLSNLEILSKDTPAPSEKVIEIWAKLTQSDPEDVKRWVDINTSNSLGAEDVDEEPTTVSDSERSEPPQSICPVPQISAQDRLLLAIHQSLSSSSGSEPPPLPKTSSQFNNLFAPYEMMMKRLIER</sequence>
<comment type="caution">
    <text evidence="2">The sequence shown here is derived from an EMBL/GenBank/DDBJ whole genome shotgun (WGS) entry which is preliminary data.</text>
</comment>
<protein>
    <submittedName>
        <fullName evidence="2">Uncharacterized protein</fullName>
    </submittedName>
</protein>
<gene>
    <name evidence="2" type="ORF">BDP27DRAFT_1417044</name>
</gene>
<dbReference type="OrthoDB" id="2646043at2759"/>
<keyword evidence="3" id="KW-1185">Reference proteome</keyword>
<accession>A0A9P5UBY4</accession>
<dbReference type="AlphaFoldDB" id="A0A9P5UBY4"/>
<name>A0A9P5UBY4_9AGAR</name>
<feature type="compositionally biased region" description="Low complexity" evidence="1">
    <location>
        <begin position="207"/>
        <end position="216"/>
    </location>
</feature>
<evidence type="ECO:0000256" key="1">
    <source>
        <dbReference type="SAM" id="MobiDB-lite"/>
    </source>
</evidence>
<dbReference type="Proteomes" id="UP000772434">
    <property type="component" value="Unassembled WGS sequence"/>
</dbReference>
<organism evidence="2 3">
    <name type="scientific">Rhodocollybia butyracea</name>
    <dbReference type="NCBI Taxonomy" id="206335"/>
    <lineage>
        <taxon>Eukaryota</taxon>
        <taxon>Fungi</taxon>
        <taxon>Dikarya</taxon>
        <taxon>Basidiomycota</taxon>
        <taxon>Agaricomycotina</taxon>
        <taxon>Agaricomycetes</taxon>
        <taxon>Agaricomycetidae</taxon>
        <taxon>Agaricales</taxon>
        <taxon>Marasmiineae</taxon>
        <taxon>Omphalotaceae</taxon>
        <taxon>Rhodocollybia</taxon>
    </lineage>
</organism>